<name>A0A0C2MUP2_THEKT</name>
<dbReference type="EMBL" id="JWZT01003867">
    <property type="protein sequence ID" value="KII65397.1"/>
    <property type="molecule type" value="Genomic_DNA"/>
</dbReference>
<reference evidence="1 2" key="1">
    <citation type="journal article" date="2014" name="Genome Biol. Evol.">
        <title>The genome of the myxosporean Thelohanellus kitauei shows adaptations to nutrient acquisition within its fish host.</title>
        <authorList>
            <person name="Yang Y."/>
            <person name="Xiong J."/>
            <person name="Zhou Z."/>
            <person name="Huo F."/>
            <person name="Miao W."/>
            <person name="Ran C."/>
            <person name="Liu Y."/>
            <person name="Zhang J."/>
            <person name="Feng J."/>
            <person name="Wang M."/>
            <person name="Wang M."/>
            <person name="Wang L."/>
            <person name="Yao B."/>
        </authorList>
    </citation>
    <scope>NUCLEOTIDE SEQUENCE [LARGE SCALE GENOMIC DNA]</scope>
    <source>
        <strain evidence="1">Wuqing</strain>
    </source>
</reference>
<keyword evidence="2" id="KW-1185">Reference proteome</keyword>
<accession>A0A0C2MUP2</accession>
<organism evidence="1 2">
    <name type="scientific">Thelohanellus kitauei</name>
    <name type="common">Myxosporean</name>
    <dbReference type="NCBI Taxonomy" id="669202"/>
    <lineage>
        <taxon>Eukaryota</taxon>
        <taxon>Metazoa</taxon>
        <taxon>Cnidaria</taxon>
        <taxon>Myxozoa</taxon>
        <taxon>Myxosporea</taxon>
        <taxon>Bivalvulida</taxon>
        <taxon>Platysporina</taxon>
        <taxon>Myxobolidae</taxon>
        <taxon>Thelohanellus</taxon>
    </lineage>
</organism>
<dbReference type="InterPro" id="IPR043502">
    <property type="entry name" value="DNA/RNA_pol_sf"/>
</dbReference>
<evidence type="ECO:0000313" key="2">
    <source>
        <dbReference type="Proteomes" id="UP000031668"/>
    </source>
</evidence>
<dbReference type="OrthoDB" id="2448050at2759"/>
<dbReference type="Proteomes" id="UP000031668">
    <property type="component" value="Unassembled WGS sequence"/>
</dbReference>
<protein>
    <recommendedName>
        <fullName evidence="3">Reverse transcriptase domain-containing protein</fullName>
    </recommendedName>
</protein>
<dbReference type="AlphaFoldDB" id="A0A0C2MUP2"/>
<evidence type="ECO:0008006" key="3">
    <source>
        <dbReference type="Google" id="ProtNLM"/>
    </source>
</evidence>
<dbReference type="SUPFAM" id="SSF56672">
    <property type="entry name" value="DNA/RNA polymerases"/>
    <property type="match status" value="1"/>
</dbReference>
<sequence length="109" mass="12488">MKSDLQRILQSYSDELFLDEYDIGKCSLFEQKIDTNNASPIKQNNRRELKNLADSLQRTGAIKLSHSSWSHPIVLIQKKCGGLILWVDTASSTILRFPMPMPCHESMKH</sequence>
<gene>
    <name evidence="1" type="ORF">RF11_03499</name>
</gene>
<comment type="caution">
    <text evidence="1">The sequence shown here is derived from an EMBL/GenBank/DDBJ whole genome shotgun (WGS) entry which is preliminary data.</text>
</comment>
<dbReference type="Gene3D" id="3.10.10.10">
    <property type="entry name" value="HIV Type 1 Reverse Transcriptase, subunit A, domain 1"/>
    <property type="match status" value="1"/>
</dbReference>
<proteinExistence type="predicted"/>
<evidence type="ECO:0000313" key="1">
    <source>
        <dbReference type="EMBL" id="KII65397.1"/>
    </source>
</evidence>